<gene>
    <name evidence="7" type="ORF">GCM10019071_42150</name>
    <name evidence="6" type="ORF">SFOMI_4431</name>
</gene>
<evidence type="ECO:0000256" key="3">
    <source>
        <dbReference type="RuleBase" id="RU003457"/>
    </source>
</evidence>
<dbReference type="Gene3D" id="2.60.120.10">
    <property type="entry name" value="Jelly Rolls"/>
    <property type="match status" value="1"/>
</dbReference>
<dbReference type="GO" id="GO:0046872">
    <property type="term" value="F:metal ion binding"/>
    <property type="evidence" value="ECO:0007669"/>
    <property type="project" value="UniProtKB-KW"/>
</dbReference>
<proteinExistence type="inferred from homology"/>
<keyword evidence="2" id="KW-0408">Iron</keyword>
<dbReference type="CDD" id="cd02247">
    <property type="entry name" value="cupin_pirin_C"/>
    <property type="match status" value="1"/>
</dbReference>
<dbReference type="SUPFAM" id="SSF51182">
    <property type="entry name" value="RmlC-like cupins"/>
    <property type="match status" value="1"/>
</dbReference>
<evidence type="ECO:0000256" key="1">
    <source>
        <dbReference type="ARBA" id="ARBA00008416"/>
    </source>
</evidence>
<reference evidence="9" key="6">
    <citation type="journal article" date="2019" name="Int. J. Syst. Evol. Microbiol.">
        <title>The Global Catalogue of Microorganisms (GCM) 10K type strain sequencing project: providing services to taxonomists for standard genome sequencing and annotation.</title>
        <authorList>
            <consortium name="The Broad Institute Genomics Platform"/>
            <consortium name="The Broad Institute Genome Sequencing Center for Infectious Disease"/>
            <person name="Wu L."/>
            <person name="Ma J."/>
        </authorList>
    </citation>
    <scope>NUCLEOTIDE SEQUENCE [LARGE SCALE GENOMIC DNA]</scope>
    <source>
        <strain evidence="9">CCM 7327</strain>
    </source>
</reference>
<keyword evidence="9" id="KW-1185">Reference proteome</keyword>
<feature type="binding site" evidence="2">
    <location>
        <position position="65"/>
    </location>
    <ligand>
        <name>Fe cation</name>
        <dbReference type="ChEBI" id="CHEBI:24875"/>
    </ligand>
</feature>
<organism evidence="6 8">
    <name type="scientific">Sphingobium fuliginis (strain ATCC 27551)</name>
    <dbReference type="NCBI Taxonomy" id="336203"/>
    <lineage>
        <taxon>Bacteria</taxon>
        <taxon>Pseudomonadati</taxon>
        <taxon>Pseudomonadota</taxon>
        <taxon>Alphaproteobacteria</taxon>
        <taxon>Sphingomonadales</taxon>
        <taxon>Sphingomonadaceae</taxon>
        <taxon>Sphingobium</taxon>
    </lineage>
</organism>
<reference evidence="6" key="5">
    <citation type="submission" date="2017-10" db="EMBL/GenBank/DDBJ databases">
        <authorList>
            <person name="Banno H."/>
            <person name="Chua N.-H."/>
        </authorList>
    </citation>
    <scope>NUCLEOTIDE SEQUENCE</scope>
    <source>
        <strain evidence="6">OMI</strain>
    </source>
</reference>
<reference evidence="7" key="3">
    <citation type="journal article" date="2014" name="Int. J. Syst. Evol. Microbiol.">
        <title>Complete genome of a new Firmicutes species belonging to the dominant human colonic microbiota ('Ruminococcus bicirculans') reveals two chromosomes and a selective capacity to utilize plant glucans.</title>
        <authorList>
            <consortium name="NISC Comparative Sequencing Program"/>
            <person name="Wegmann U."/>
            <person name="Louis P."/>
            <person name="Goesmann A."/>
            <person name="Henrissat B."/>
            <person name="Duncan S.H."/>
            <person name="Flint H.J."/>
        </authorList>
    </citation>
    <scope>NUCLEOTIDE SEQUENCE</scope>
    <source>
        <strain evidence="7">CCM 7327</strain>
    </source>
</reference>
<keyword evidence="2" id="KW-0479">Metal-binding</keyword>
<name>A0A292ZLV2_SPHSA</name>
<comment type="cofactor">
    <cofactor evidence="2">
        <name>Fe cation</name>
        <dbReference type="ChEBI" id="CHEBI:24875"/>
    </cofactor>
    <text evidence="2">Binds 1 Fe cation per subunit.</text>
</comment>
<feature type="domain" description="Pirin N-terminal" evidence="5">
    <location>
        <begin position="39"/>
        <end position="128"/>
    </location>
</feature>
<dbReference type="RefSeq" id="WP_048575653.1">
    <property type="nucleotide sequence ID" value="NZ_BEWI01000032.1"/>
</dbReference>
<feature type="region of interest" description="Disordered" evidence="4">
    <location>
        <begin position="1"/>
        <end position="25"/>
    </location>
</feature>
<reference evidence="6 8" key="1">
    <citation type="journal article" date="2013" name="Biodegradation">
        <title>Occurrence of 4-tert-butylphenol (4-t-BP) biodegradation in an aquatic sample caused by the presence of Spirodela polyrrhiza and isolation of a 4-t-BP-utilizing bacterium.</title>
        <authorList>
            <person name="Ogata Y."/>
            <person name="Toyama T."/>
            <person name="Yu N."/>
            <person name="Wang X."/>
            <person name="Sei K."/>
            <person name="Ike M."/>
        </authorList>
    </citation>
    <scope>NUCLEOTIDE SEQUENCE [LARGE SCALE GENOMIC DNA]</scope>
    <source>
        <strain evidence="6 8">OMI</strain>
    </source>
</reference>
<evidence type="ECO:0000259" key="5">
    <source>
        <dbReference type="Pfam" id="PF02678"/>
    </source>
</evidence>
<evidence type="ECO:0000256" key="4">
    <source>
        <dbReference type="SAM" id="MobiDB-lite"/>
    </source>
</evidence>
<dbReference type="InterPro" id="IPR014710">
    <property type="entry name" value="RmlC-like_jellyroll"/>
</dbReference>
<dbReference type="Proteomes" id="UP000221538">
    <property type="component" value="Unassembled WGS sequence"/>
</dbReference>
<comment type="similarity">
    <text evidence="1 3">Belongs to the pirin family.</text>
</comment>
<dbReference type="PANTHER" id="PTHR13903:SF8">
    <property type="entry name" value="PIRIN"/>
    <property type="match status" value="1"/>
</dbReference>
<dbReference type="EMBL" id="BMDU01000016">
    <property type="protein sequence ID" value="GGA07167.1"/>
    <property type="molecule type" value="Genomic_DNA"/>
</dbReference>
<reference evidence="7" key="7">
    <citation type="submission" date="2024-05" db="EMBL/GenBank/DDBJ databases">
        <authorList>
            <person name="Sun Q."/>
            <person name="Sedlacek I."/>
        </authorList>
    </citation>
    <scope>NUCLEOTIDE SEQUENCE</scope>
    <source>
        <strain evidence="7">CCM 7327</strain>
    </source>
</reference>
<dbReference type="EMBL" id="BEWI01000032">
    <property type="protein sequence ID" value="GAY23853.1"/>
    <property type="molecule type" value="Genomic_DNA"/>
</dbReference>
<dbReference type="Pfam" id="PF02678">
    <property type="entry name" value="Pirin"/>
    <property type="match status" value="1"/>
</dbReference>
<dbReference type="PANTHER" id="PTHR13903">
    <property type="entry name" value="PIRIN-RELATED"/>
    <property type="match status" value="1"/>
</dbReference>
<protein>
    <submittedName>
        <fullName evidence="6">Pirin-related protein</fullName>
    </submittedName>
</protein>
<feature type="binding site" evidence="2">
    <location>
        <position position="112"/>
    </location>
    <ligand>
        <name>Fe cation</name>
        <dbReference type="ChEBI" id="CHEBI:24875"/>
    </ligand>
</feature>
<comment type="caution">
    <text evidence="6">The sequence shown here is derived from an EMBL/GenBank/DDBJ whole genome shotgun (WGS) entry which is preliminary data.</text>
</comment>
<reference evidence="6" key="4">
    <citation type="submission" date="2017-10" db="EMBL/GenBank/DDBJ databases">
        <title>Bioaugmenting a lab-scale membrane bioreactor with Sphingobium fuliginis OMI to degrade 4-tert-butylphenol.</title>
        <authorList>
            <person name="Takada K."/>
            <person name="Shiba T."/>
            <person name="Soda S."/>
            <person name="Inoue D."/>
            <person name="Miyake M."/>
            <person name="Eguchi M."/>
            <person name="Ike M."/>
        </authorList>
    </citation>
    <scope>NUCLEOTIDE SEQUENCE</scope>
    <source>
        <strain evidence="6">OMI</strain>
    </source>
</reference>
<feature type="binding site" evidence="2">
    <location>
        <position position="109"/>
    </location>
    <ligand>
        <name>Fe cation</name>
        <dbReference type="ChEBI" id="CHEBI:24875"/>
    </ligand>
</feature>
<dbReference type="PIRSF" id="PIRSF006232">
    <property type="entry name" value="Pirin"/>
    <property type="match status" value="1"/>
</dbReference>
<evidence type="ECO:0000313" key="7">
    <source>
        <dbReference type="EMBL" id="GGA07167.1"/>
    </source>
</evidence>
<dbReference type="InterPro" id="IPR012093">
    <property type="entry name" value="Pirin"/>
</dbReference>
<evidence type="ECO:0000256" key="2">
    <source>
        <dbReference type="PIRSR" id="PIRSR006232-1"/>
    </source>
</evidence>
<evidence type="ECO:0000313" key="6">
    <source>
        <dbReference type="EMBL" id="GAY23853.1"/>
    </source>
</evidence>
<sequence length="297" mass="31089">MATLHGMMAGTAAPRPVVHRTRGSGHGSIVRLMSPSDLGRYLKPFVFLDLFAGDMRQLSAAMPLHPHSGIATVTVFTEGDVTYDDPQAGTGTLAFGGVEWMRAGGGVWHGKELSAGRSALMQGFQLWIALPPELENGPVDSQYIEADHMPMAGPAYVILGRHAGAQSPVRAPDGITYLLVRLQAGESWTYAPPPGHSLAWAAVAKGGLSGSAPIAQGEMALFEPGEEAITLQAGDAGAIFVLGSARPHPHPLHLGSYSVHTTAAALAEGEGRIAEIAQRLRQEGPARTASGSVPVFR</sequence>
<reference evidence="6 8" key="2">
    <citation type="journal article" date="2013" name="Environ. Sci. Technol.">
        <title>The 4-tert-butylphenol-utilizing bacterium Sphingobium fuliginis OMI can degrade bisphenols via phenolic ring hydroxylation and meta-cleavage pathway.</title>
        <authorList>
            <person name="Ogata Y."/>
            <person name="Goda S."/>
            <person name="Toyama T."/>
            <person name="Sei K."/>
            <person name="Ike M."/>
        </authorList>
    </citation>
    <scope>NUCLEOTIDE SEQUENCE [LARGE SCALE GENOMIC DNA]</scope>
    <source>
        <strain evidence="6 8">OMI</strain>
    </source>
</reference>
<dbReference type="Proteomes" id="UP000628109">
    <property type="component" value="Unassembled WGS sequence"/>
</dbReference>
<accession>A0A292ZLV2</accession>
<dbReference type="InterPro" id="IPR003829">
    <property type="entry name" value="Pirin_N_dom"/>
</dbReference>
<evidence type="ECO:0000313" key="8">
    <source>
        <dbReference type="Proteomes" id="UP000221538"/>
    </source>
</evidence>
<evidence type="ECO:0000313" key="9">
    <source>
        <dbReference type="Proteomes" id="UP000628109"/>
    </source>
</evidence>
<feature type="binding site" evidence="2">
    <location>
        <position position="67"/>
    </location>
    <ligand>
        <name>Fe cation</name>
        <dbReference type="ChEBI" id="CHEBI:24875"/>
    </ligand>
</feature>
<dbReference type="InterPro" id="IPR011051">
    <property type="entry name" value="RmlC_Cupin_sf"/>
</dbReference>
<dbReference type="AlphaFoldDB" id="A0A292ZLV2"/>